<dbReference type="EMBL" id="FOWD01000014">
    <property type="protein sequence ID" value="SFO23283.1"/>
    <property type="molecule type" value="Genomic_DNA"/>
</dbReference>
<gene>
    <name evidence="3" type="ORF">SAMN04489757_11435</name>
</gene>
<keyword evidence="1" id="KW-0732">Signal</keyword>
<dbReference type="GO" id="GO:0043190">
    <property type="term" value="C:ATP-binding cassette (ABC) transporter complex"/>
    <property type="evidence" value="ECO:0007669"/>
    <property type="project" value="InterPro"/>
</dbReference>
<evidence type="ECO:0000256" key="1">
    <source>
        <dbReference type="SAM" id="SignalP"/>
    </source>
</evidence>
<dbReference type="OrthoDB" id="9801163at2"/>
<organism evidence="3 4">
    <name type="scientific">Anaerocolumna aminovalerica</name>
    <dbReference type="NCBI Taxonomy" id="1527"/>
    <lineage>
        <taxon>Bacteria</taxon>
        <taxon>Bacillati</taxon>
        <taxon>Bacillota</taxon>
        <taxon>Clostridia</taxon>
        <taxon>Lachnospirales</taxon>
        <taxon>Lachnospiraceae</taxon>
        <taxon>Anaerocolumna</taxon>
    </lineage>
</organism>
<accession>A0A1I5FI21</accession>
<sequence length="328" mass="36816">MRKKGMLIGITLLICASFLVGCKKDSNTVIKLADVGWDSIKFHNAVASFIAGNAYGYETEEISATTPLTVQALKGNDIDVIMEMWTNNVVSYSDDIASGAYQELGTNFDDNKQGFYVPRYVIEGDPSRGIEPMAPDLKTVADLVNYKDVFVDEEDVTKGRIYGAISGWEIDKVMYNKYKYYGLDKDFNYFRPGSDAPLAAAFSTAYEKGEPIVGYYWEPTWLTGKYDLVLLEDAPYDPETYPDGKTACPPVIVTVSASNDMVKKAPDFVEFLKKYKTSSSLTAEALAYMQDEKANYEETAKWFLKNHDELISEWLPEEKAELVRNALN</sequence>
<evidence type="ECO:0000313" key="3">
    <source>
        <dbReference type="EMBL" id="SFO23283.1"/>
    </source>
</evidence>
<reference evidence="3 4" key="1">
    <citation type="submission" date="2016-10" db="EMBL/GenBank/DDBJ databases">
        <authorList>
            <person name="de Groot N.N."/>
        </authorList>
    </citation>
    <scope>NUCLEOTIDE SEQUENCE [LARGE SCALE GENOMIC DNA]</scope>
    <source>
        <strain evidence="3 4">DSM 1283</strain>
    </source>
</reference>
<dbReference type="RefSeq" id="WP_091686448.1">
    <property type="nucleotide sequence ID" value="NZ_BAABFM010000048.1"/>
</dbReference>
<feature type="domain" description="ABC-type glycine betaine transport system substrate-binding" evidence="2">
    <location>
        <begin position="30"/>
        <end position="306"/>
    </location>
</feature>
<evidence type="ECO:0000313" key="4">
    <source>
        <dbReference type="Proteomes" id="UP000198806"/>
    </source>
</evidence>
<dbReference type="PROSITE" id="PS51257">
    <property type="entry name" value="PROKAR_LIPOPROTEIN"/>
    <property type="match status" value="1"/>
</dbReference>
<feature type="signal peptide" evidence="1">
    <location>
        <begin position="1"/>
        <end position="21"/>
    </location>
</feature>
<dbReference type="Gene3D" id="3.40.190.100">
    <property type="entry name" value="Glycine betaine-binding periplasmic protein, domain 2"/>
    <property type="match status" value="1"/>
</dbReference>
<dbReference type="Gene3D" id="3.40.190.10">
    <property type="entry name" value="Periplasmic binding protein-like II"/>
    <property type="match status" value="1"/>
</dbReference>
<dbReference type="Pfam" id="PF04069">
    <property type="entry name" value="OpuAC"/>
    <property type="match status" value="1"/>
</dbReference>
<dbReference type="CDD" id="cd13641">
    <property type="entry name" value="PBP2_HisX_like"/>
    <property type="match status" value="1"/>
</dbReference>
<dbReference type="AlphaFoldDB" id="A0A1I5FI21"/>
<protein>
    <submittedName>
        <fullName evidence="3">Glycine betaine/proline transport system substrate-binding protein</fullName>
    </submittedName>
</protein>
<dbReference type="STRING" id="1527.SAMN04489757_11435"/>
<dbReference type="GO" id="GO:0022857">
    <property type="term" value="F:transmembrane transporter activity"/>
    <property type="evidence" value="ECO:0007669"/>
    <property type="project" value="InterPro"/>
</dbReference>
<evidence type="ECO:0000259" key="2">
    <source>
        <dbReference type="Pfam" id="PF04069"/>
    </source>
</evidence>
<proteinExistence type="predicted"/>
<dbReference type="Proteomes" id="UP000198806">
    <property type="component" value="Unassembled WGS sequence"/>
</dbReference>
<dbReference type="InterPro" id="IPR007210">
    <property type="entry name" value="ABC_Gly_betaine_transp_sub-bd"/>
</dbReference>
<name>A0A1I5FI21_9FIRM</name>
<feature type="chain" id="PRO_5039133532" evidence="1">
    <location>
        <begin position="22"/>
        <end position="328"/>
    </location>
</feature>
<dbReference type="SUPFAM" id="SSF53850">
    <property type="entry name" value="Periplasmic binding protein-like II"/>
    <property type="match status" value="1"/>
</dbReference>
<keyword evidence="4" id="KW-1185">Reference proteome</keyword>